<feature type="non-terminal residue" evidence="1">
    <location>
        <position position="1"/>
    </location>
</feature>
<gene>
    <name evidence="1" type="ORF">EDB92DRAFT_1801339</name>
</gene>
<evidence type="ECO:0000313" key="2">
    <source>
        <dbReference type="Proteomes" id="UP001201163"/>
    </source>
</evidence>
<dbReference type="AlphaFoldDB" id="A0AAD4LHA9"/>
<sequence length="67" mass="7668">RMAFYEYAVATPRAIIPDPDTLNDAAPIERWNCDLLEDEGINRIRRAAQDVKAMCRAFGQLNLSPFR</sequence>
<name>A0AAD4LHA9_9AGAM</name>
<dbReference type="EMBL" id="JAKELL010000047">
    <property type="protein sequence ID" value="KAH8987461.1"/>
    <property type="molecule type" value="Genomic_DNA"/>
</dbReference>
<organism evidence="1 2">
    <name type="scientific">Lactarius akahatsu</name>
    <dbReference type="NCBI Taxonomy" id="416441"/>
    <lineage>
        <taxon>Eukaryota</taxon>
        <taxon>Fungi</taxon>
        <taxon>Dikarya</taxon>
        <taxon>Basidiomycota</taxon>
        <taxon>Agaricomycotina</taxon>
        <taxon>Agaricomycetes</taxon>
        <taxon>Russulales</taxon>
        <taxon>Russulaceae</taxon>
        <taxon>Lactarius</taxon>
    </lineage>
</organism>
<reference evidence="1" key="1">
    <citation type="submission" date="2022-01" db="EMBL/GenBank/DDBJ databases">
        <title>Comparative genomics reveals a dynamic genome evolution in the ectomycorrhizal milk-cap (Lactarius) mushrooms.</title>
        <authorList>
            <consortium name="DOE Joint Genome Institute"/>
            <person name="Lebreton A."/>
            <person name="Tang N."/>
            <person name="Kuo A."/>
            <person name="LaButti K."/>
            <person name="Drula E."/>
            <person name="Barry K."/>
            <person name="Clum A."/>
            <person name="Lipzen A."/>
            <person name="Mousain D."/>
            <person name="Ng V."/>
            <person name="Wang R."/>
            <person name="Wang X."/>
            <person name="Dai Y."/>
            <person name="Henrissat B."/>
            <person name="Grigoriev I.V."/>
            <person name="Guerin-Laguette A."/>
            <person name="Yu F."/>
            <person name="Martin F.M."/>
        </authorList>
    </citation>
    <scope>NUCLEOTIDE SEQUENCE</scope>
    <source>
        <strain evidence="1">QP</strain>
    </source>
</reference>
<keyword evidence="2" id="KW-1185">Reference proteome</keyword>
<comment type="caution">
    <text evidence="1">The sequence shown here is derived from an EMBL/GenBank/DDBJ whole genome shotgun (WGS) entry which is preliminary data.</text>
</comment>
<proteinExistence type="predicted"/>
<evidence type="ECO:0000313" key="1">
    <source>
        <dbReference type="EMBL" id="KAH8987461.1"/>
    </source>
</evidence>
<dbReference type="Proteomes" id="UP001201163">
    <property type="component" value="Unassembled WGS sequence"/>
</dbReference>
<protein>
    <submittedName>
        <fullName evidence="1">Uncharacterized protein</fullName>
    </submittedName>
</protein>
<accession>A0AAD4LHA9</accession>